<comment type="subcellular location">
    <subcellularLocation>
        <location evidence="1">Membrane</location>
        <topology evidence="1">Single-pass membrane protein</topology>
    </subcellularLocation>
</comment>
<reference evidence="7" key="1">
    <citation type="journal article" date="2019" name="Int. J. Syst. Evol. Microbiol.">
        <title>The Global Catalogue of Microorganisms (GCM) 10K type strain sequencing project: providing services to taxonomists for standard genome sequencing and annotation.</title>
        <authorList>
            <consortium name="The Broad Institute Genomics Platform"/>
            <consortium name="The Broad Institute Genome Sequencing Center for Infectious Disease"/>
            <person name="Wu L."/>
            <person name="Ma J."/>
        </authorList>
    </citation>
    <scope>NUCLEOTIDE SEQUENCE [LARGE SCALE GENOMIC DNA]</scope>
    <source>
        <strain evidence="7">JCM 17106</strain>
    </source>
</reference>
<organism evidence="6 7">
    <name type="scientific">Aquimarina addita</name>
    <dbReference type="NCBI Taxonomy" id="870485"/>
    <lineage>
        <taxon>Bacteria</taxon>
        <taxon>Pseudomonadati</taxon>
        <taxon>Bacteroidota</taxon>
        <taxon>Flavobacteriia</taxon>
        <taxon>Flavobacteriales</taxon>
        <taxon>Flavobacteriaceae</taxon>
        <taxon>Aquimarina</taxon>
    </lineage>
</organism>
<dbReference type="Pfam" id="PF04357">
    <property type="entry name" value="TamB"/>
    <property type="match status" value="1"/>
</dbReference>
<keyword evidence="7" id="KW-1185">Reference proteome</keyword>
<sequence>MIVLFIRSPWGQDIIVKRITSFYADKTNTKIAIDRLFVTYTGNIFLEGLYLEDKKGDTLVYSKNLETNVGLYAAIFDNTINIKSIDWQGLKANVRREEIKDSFNFNFLIEAFVTNNDSIPQSVNESDPMKVNLGTINFQDFELTYIDAFLGIESKLLLGKLTAESEDIDLNTSKFHIADVELANTIIEYKQTKPFIEEPDTEDENSPLPFLIVESLKLHNVKTDYVSIPDHIKAQVDIGDFLVELPKADLTKNEIEIETVSFANSNINVDRYDINPVTIEDTTVSNEAITFEWPTYFIKVENLQLTNNHISYGVNGQTPQVGFFNPEAISVSDFTMKAHQIFYGERSAKLNLETLSFKEKSGFNLKTLSGGFNVNDQALSLSQLDVKINQSRLDGNVSLQYDSVNQLINTPDQTRFAITLPTVSLAIEDAYLFQPEIANNQYIDSLSKKQIDGYFNAEGSLKAISLSESALHWGENTSITLQADVTNAMDTEQLTFDIKNINALSTRSDLINFVSEDSLGIAIPKTISVSGNVIGSLTKAKGNILLKIPEGKAQLKGKFENADQIAFDGQLDIDSLAIGTLLKNEQIGAISFTLDAKGKGKDIETLDATIQSEFSQLEFNNYDFSALTLGGTITNGVGDIKTVFKDKNLNVELNTTVDLDTVASKIGMQLNLIGADLQALKVTRNDIKVAVDLNAEFEGNSEDFTLDAKLANGIAIYDNNQFRLDATDFEAIVDKESTNIAIKSDFLNASLASNAEPNLIAAALQQQFKNYFSDSIHTDTIVDPVQLEMKLALTPTPIMTEVFLTGIERLDTIKASARFDAITQKLKARLDVPLITYNGSTIDSLVVAVDGDSSSFNFNAGVANVIADPLQIKKTYFEGVLKNKELQLDFLSYDDSEKLLHIASEMTLSKDSIQLHINPSSLILNKNNWQIPEDNGILIAEKLLEFKNVTLSRNAQELTVSNEIPGIDKEHIGVVFNNFNLQAFLSLLNPDIAFATGQVDGDFIVENPFDDSGIIADVGINELQVLENPLGNLKLKATSEGYAKYDFNLVLKDGGADLDITGDYLAASDSPKLNLDFNLKKLELDVIKGFTEEYLDDAKGIVTSQIKIRGTLEEPLYDGTLSFRDTDIKVSALNTRFKIADETIKVNNEGVYFDSFKIADAKNNSFTIGGEILTKELTNPQFNLNIKAKQFQVLDATSEDNELVYGNASIDATVSVKGDLTLPRIKGKMKLRPVTDVTYVVPEDQLDVQERDGVVLFVNKDNPDAILTRTEEESQNLITGISMDAILEIADDAVFHIIMDKKTGDNLQISGEAALNLGIQPTGQINLSGRYKLNSGHYEASLYNLVKRKFEINPGSTITWQGNPMDAALDVTAIYRLETSASPLMASVTSGQDVSVTNKYRQVLPFMVYLNVDGELMSPELSFGLDMPEEDQGSLGGAVYGQVQQLNEQESELNKQVFSLLALNRFFPDSGSDGSGGGATAIARDNVNKVLSGQLNTFSDKIFGNTGFDVDFDLDSFTDYQGDAPQDRTQLNISASKKLFNDRLIVTAGSALDVEGSAQSSQEETPIIGNVSLEYLLTKNGRYRLKGFRKSEYENVIDGQLILTGFAFIFNREFNKFSQLFKPVKELPSEETNQETEE</sequence>
<accession>A0ABP7X8G9</accession>
<dbReference type="PANTHER" id="PTHR36985:SF1">
    <property type="entry name" value="TRANSLOCATION AND ASSEMBLY MODULE SUBUNIT TAMB"/>
    <property type="match status" value="1"/>
</dbReference>
<evidence type="ECO:0000259" key="5">
    <source>
        <dbReference type="Pfam" id="PF04357"/>
    </source>
</evidence>
<dbReference type="PANTHER" id="PTHR36985">
    <property type="entry name" value="TRANSLOCATION AND ASSEMBLY MODULE SUBUNIT TAMB"/>
    <property type="match status" value="1"/>
</dbReference>
<evidence type="ECO:0000256" key="1">
    <source>
        <dbReference type="ARBA" id="ARBA00004167"/>
    </source>
</evidence>
<dbReference type="EMBL" id="BAABCW010000001">
    <property type="protein sequence ID" value="GAA4106818.1"/>
    <property type="molecule type" value="Genomic_DNA"/>
</dbReference>
<keyword evidence="2" id="KW-0812">Transmembrane</keyword>
<dbReference type="Proteomes" id="UP001500459">
    <property type="component" value="Unassembled WGS sequence"/>
</dbReference>
<evidence type="ECO:0000313" key="6">
    <source>
        <dbReference type="EMBL" id="GAA4106818.1"/>
    </source>
</evidence>
<protein>
    <recommendedName>
        <fullName evidence="5">Translocation and assembly module TamB C-terminal domain-containing protein</fullName>
    </recommendedName>
</protein>
<feature type="domain" description="Translocation and assembly module TamB C-terminal" evidence="5">
    <location>
        <begin position="1156"/>
        <end position="1614"/>
    </location>
</feature>
<evidence type="ECO:0000256" key="4">
    <source>
        <dbReference type="ARBA" id="ARBA00023136"/>
    </source>
</evidence>
<comment type="caution">
    <text evidence="6">The sequence shown here is derived from an EMBL/GenBank/DDBJ whole genome shotgun (WGS) entry which is preliminary data.</text>
</comment>
<dbReference type="InterPro" id="IPR007452">
    <property type="entry name" value="TamB_C"/>
</dbReference>
<name>A0ABP7X8G9_9FLAO</name>
<proteinExistence type="predicted"/>
<evidence type="ECO:0000313" key="7">
    <source>
        <dbReference type="Proteomes" id="UP001500459"/>
    </source>
</evidence>
<dbReference type="RefSeq" id="WP_344923858.1">
    <property type="nucleotide sequence ID" value="NZ_BAABCW010000001.1"/>
</dbReference>
<gene>
    <name evidence="6" type="ORF">GCM10022393_01460</name>
</gene>
<keyword evidence="4" id="KW-0472">Membrane</keyword>
<keyword evidence="3" id="KW-1133">Transmembrane helix</keyword>
<evidence type="ECO:0000256" key="2">
    <source>
        <dbReference type="ARBA" id="ARBA00022692"/>
    </source>
</evidence>
<evidence type="ECO:0000256" key="3">
    <source>
        <dbReference type="ARBA" id="ARBA00022989"/>
    </source>
</evidence>